<protein>
    <recommendedName>
        <fullName evidence="1">Thiol:disulfide interchange protein DsbD N-terminal domain-containing protein</fullName>
    </recommendedName>
</protein>
<comment type="caution">
    <text evidence="2">The sequence shown here is derived from an EMBL/GenBank/DDBJ whole genome shotgun (WGS) entry which is preliminary data.</text>
</comment>
<dbReference type="InterPro" id="IPR028250">
    <property type="entry name" value="DsbDN"/>
</dbReference>
<evidence type="ECO:0000259" key="1">
    <source>
        <dbReference type="Pfam" id="PF11412"/>
    </source>
</evidence>
<gene>
    <name evidence="2" type="ORF">BGE01nite_32680</name>
</gene>
<reference evidence="2 3" key="1">
    <citation type="submission" date="2019-07" db="EMBL/GenBank/DDBJ databases">
        <title>Whole genome shotgun sequence of Brevifollis gellanilyticus NBRC 108608.</title>
        <authorList>
            <person name="Hosoyama A."/>
            <person name="Uohara A."/>
            <person name="Ohji S."/>
            <person name="Ichikawa N."/>
        </authorList>
    </citation>
    <scope>NUCLEOTIDE SEQUENCE [LARGE SCALE GENOMIC DNA]</scope>
    <source>
        <strain evidence="2 3">NBRC 108608</strain>
    </source>
</reference>
<dbReference type="AlphaFoldDB" id="A0A512MB67"/>
<dbReference type="Proteomes" id="UP000321577">
    <property type="component" value="Unassembled WGS sequence"/>
</dbReference>
<keyword evidence="3" id="KW-1185">Reference proteome</keyword>
<dbReference type="Pfam" id="PF11412">
    <property type="entry name" value="DsbD_N"/>
    <property type="match status" value="1"/>
</dbReference>
<sequence>MAAMPGVKLTLASETLAIVPGQTFRVGIFLQHEKGWHTYWRQPGIVGVPTSMEWKLPPGFKAGPLEYPEPEATKMFQIRAQGYERDVLLQAQIQAPANLQPGMRVTIAGQATWMACGNTCHPGSTQLSLTLPVAAQAEPDPMWQPAFVKERAAYARQSDAWTATAEEKGLNVTLVLRPASKKARAFNPADKSTRVIFFTEDGWINSDQDQTVTLAQDGSLVIHLVRAEVFLGKGTPSKLLGVVQREGGWHTDGSLRSISVQPELRR</sequence>
<evidence type="ECO:0000313" key="3">
    <source>
        <dbReference type="Proteomes" id="UP000321577"/>
    </source>
</evidence>
<accession>A0A512MB67</accession>
<proteinExistence type="predicted"/>
<organism evidence="2 3">
    <name type="scientific">Brevifollis gellanilyticus</name>
    <dbReference type="NCBI Taxonomy" id="748831"/>
    <lineage>
        <taxon>Bacteria</taxon>
        <taxon>Pseudomonadati</taxon>
        <taxon>Verrucomicrobiota</taxon>
        <taxon>Verrucomicrobiia</taxon>
        <taxon>Verrucomicrobiales</taxon>
        <taxon>Verrucomicrobiaceae</taxon>
    </lineage>
</organism>
<dbReference type="EMBL" id="BKAG01000023">
    <property type="protein sequence ID" value="GEP43977.1"/>
    <property type="molecule type" value="Genomic_DNA"/>
</dbReference>
<evidence type="ECO:0000313" key="2">
    <source>
        <dbReference type="EMBL" id="GEP43977.1"/>
    </source>
</evidence>
<feature type="domain" description="Thiol:disulfide interchange protein DsbD N-terminal" evidence="1">
    <location>
        <begin position="18"/>
        <end position="131"/>
    </location>
</feature>
<name>A0A512MB67_9BACT</name>